<dbReference type="EMBL" id="JAIXMP010000003">
    <property type="protein sequence ID" value="KAI9275642.1"/>
    <property type="molecule type" value="Genomic_DNA"/>
</dbReference>
<gene>
    <name evidence="2" type="ORF">BDA99DRAFT_601244</name>
</gene>
<comment type="caution">
    <text evidence="2">The sequence shown here is derived from an EMBL/GenBank/DDBJ whole genome shotgun (WGS) entry which is preliminary data.</text>
</comment>
<evidence type="ECO:0000313" key="2">
    <source>
        <dbReference type="EMBL" id="KAI9275642.1"/>
    </source>
</evidence>
<name>A0AAD5K9G2_9FUNG</name>
<proteinExistence type="predicted"/>
<organism evidence="2 3">
    <name type="scientific">Phascolomyces articulosus</name>
    <dbReference type="NCBI Taxonomy" id="60185"/>
    <lineage>
        <taxon>Eukaryota</taxon>
        <taxon>Fungi</taxon>
        <taxon>Fungi incertae sedis</taxon>
        <taxon>Mucoromycota</taxon>
        <taxon>Mucoromycotina</taxon>
        <taxon>Mucoromycetes</taxon>
        <taxon>Mucorales</taxon>
        <taxon>Lichtheimiaceae</taxon>
        <taxon>Phascolomyces</taxon>
    </lineage>
</organism>
<sequence>MVSFPSVHLPRKESSQSFEDVPAETSLPRLTTCKCHELPHGPLQFFMLPIYYLIRENARRIGLVHGSTWAMLLQNRVAGQSGGGGKVNDHEFAAASKTCH</sequence>
<dbReference type="Proteomes" id="UP001209540">
    <property type="component" value="Unassembled WGS sequence"/>
</dbReference>
<feature type="region of interest" description="Disordered" evidence="1">
    <location>
        <begin position="1"/>
        <end position="23"/>
    </location>
</feature>
<reference evidence="2" key="1">
    <citation type="journal article" date="2022" name="IScience">
        <title>Evolution of zygomycete secretomes and the origins of terrestrial fungal ecologies.</title>
        <authorList>
            <person name="Chang Y."/>
            <person name="Wang Y."/>
            <person name="Mondo S."/>
            <person name="Ahrendt S."/>
            <person name="Andreopoulos W."/>
            <person name="Barry K."/>
            <person name="Beard J."/>
            <person name="Benny G.L."/>
            <person name="Blankenship S."/>
            <person name="Bonito G."/>
            <person name="Cuomo C."/>
            <person name="Desiro A."/>
            <person name="Gervers K.A."/>
            <person name="Hundley H."/>
            <person name="Kuo A."/>
            <person name="LaButti K."/>
            <person name="Lang B.F."/>
            <person name="Lipzen A."/>
            <person name="O'Donnell K."/>
            <person name="Pangilinan J."/>
            <person name="Reynolds N."/>
            <person name="Sandor L."/>
            <person name="Smith M.E."/>
            <person name="Tsang A."/>
            <person name="Grigoriev I.V."/>
            <person name="Stajich J.E."/>
            <person name="Spatafora J.W."/>
        </authorList>
    </citation>
    <scope>NUCLEOTIDE SEQUENCE</scope>
    <source>
        <strain evidence="2">RSA 2281</strain>
    </source>
</reference>
<reference evidence="2" key="2">
    <citation type="submission" date="2023-02" db="EMBL/GenBank/DDBJ databases">
        <authorList>
            <consortium name="DOE Joint Genome Institute"/>
            <person name="Mondo S.J."/>
            <person name="Chang Y."/>
            <person name="Wang Y."/>
            <person name="Ahrendt S."/>
            <person name="Andreopoulos W."/>
            <person name="Barry K."/>
            <person name="Beard J."/>
            <person name="Benny G.L."/>
            <person name="Blankenship S."/>
            <person name="Bonito G."/>
            <person name="Cuomo C."/>
            <person name="Desiro A."/>
            <person name="Gervers K.A."/>
            <person name="Hundley H."/>
            <person name="Kuo A."/>
            <person name="LaButti K."/>
            <person name="Lang B.F."/>
            <person name="Lipzen A."/>
            <person name="O'Donnell K."/>
            <person name="Pangilinan J."/>
            <person name="Reynolds N."/>
            <person name="Sandor L."/>
            <person name="Smith M.W."/>
            <person name="Tsang A."/>
            <person name="Grigoriev I.V."/>
            <person name="Stajich J.E."/>
            <person name="Spatafora J.W."/>
        </authorList>
    </citation>
    <scope>NUCLEOTIDE SEQUENCE</scope>
    <source>
        <strain evidence="2">RSA 2281</strain>
    </source>
</reference>
<evidence type="ECO:0000313" key="3">
    <source>
        <dbReference type="Proteomes" id="UP001209540"/>
    </source>
</evidence>
<keyword evidence="3" id="KW-1185">Reference proteome</keyword>
<evidence type="ECO:0000256" key="1">
    <source>
        <dbReference type="SAM" id="MobiDB-lite"/>
    </source>
</evidence>
<accession>A0AAD5K9G2</accession>
<dbReference type="AlphaFoldDB" id="A0AAD5K9G2"/>
<protein>
    <submittedName>
        <fullName evidence="2">Uncharacterized protein</fullName>
    </submittedName>
</protein>